<name>A0A6G9AQ98_9BACT</name>
<dbReference type="EMBL" id="CP050063">
    <property type="protein sequence ID" value="QIP14661.1"/>
    <property type="molecule type" value="Genomic_DNA"/>
</dbReference>
<dbReference type="Proteomes" id="UP000501802">
    <property type="component" value="Chromosome"/>
</dbReference>
<dbReference type="InterPro" id="IPR037523">
    <property type="entry name" value="VOC_core"/>
</dbReference>
<feature type="domain" description="VOC" evidence="1">
    <location>
        <begin position="6"/>
        <end position="116"/>
    </location>
</feature>
<organism evidence="2 3">
    <name type="scientific">Spirosoma aureum</name>
    <dbReference type="NCBI Taxonomy" id="2692134"/>
    <lineage>
        <taxon>Bacteria</taxon>
        <taxon>Pseudomonadati</taxon>
        <taxon>Bacteroidota</taxon>
        <taxon>Cytophagia</taxon>
        <taxon>Cytophagales</taxon>
        <taxon>Cytophagaceae</taxon>
        <taxon>Spirosoma</taxon>
    </lineage>
</organism>
<dbReference type="Gene3D" id="3.10.180.10">
    <property type="entry name" value="2,3-Dihydroxybiphenyl 1,2-Dioxygenase, domain 1"/>
    <property type="match status" value="1"/>
</dbReference>
<protein>
    <submittedName>
        <fullName evidence="2">Phage portal protein</fullName>
    </submittedName>
</protein>
<dbReference type="PANTHER" id="PTHR39175">
    <property type="entry name" value="FAMILY PROTEIN, PUTATIVE (AFU_ORTHOLOGUE AFUA_3G15060)-RELATED"/>
    <property type="match status" value="1"/>
</dbReference>
<reference evidence="2 3" key="1">
    <citation type="submission" date="2020-03" db="EMBL/GenBank/DDBJ databases">
        <authorList>
            <person name="Kim M.K."/>
        </authorList>
    </citation>
    <scope>NUCLEOTIDE SEQUENCE [LARGE SCALE GENOMIC DNA]</scope>
    <source>
        <strain evidence="2 3">BT328</strain>
    </source>
</reference>
<sequence length="121" mass="14219">MIQFKRLDHILISIPEGKTAQARTFYSQVLGLREIPGEHPKGAIWFQIADIELHLREEEVGPYSSRHPAFEVIDLESARQEFMQNDVTLEYSSEIDGRQRFFIRDPFGNRMEFLQYDSSQK</sequence>
<evidence type="ECO:0000259" key="1">
    <source>
        <dbReference type="PROSITE" id="PS51819"/>
    </source>
</evidence>
<evidence type="ECO:0000313" key="3">
    <source>
        <dbReference type="Proteomes" id="UP000501802"/>
    </source>
</evidence>
<dbReference type="Pfam" id="PF00903">
    <property type="entry name" value="Glyoxalase"/>
    <property type="match status" value="1"/>
</dbReference>
<proteinExistence type="predicted"/>
<dbReference type="PANTHER" id="PTHR39175:SF1">
    <property type="entry name" value="FAMILY PROTEIN, PUTATIVE (AFU_ORTHOLOGUE AFUA_3G15060)-RELATED"/>
    <property type="match status" value="1"/>
</dbReference>
<dbReference type="KEGG" id="spib:G8759_19615"/>
<evidence type="ECO:0000313" key="2">
    <source>
        <dbReference type="EMBL" id="QIP14661.1"/>
    </source>
</evidence>
<keyword evidence="3" id="KW-1185">Reference proteome</keyword>
<dbReference type="RefSeq" id="WP_167211164.1">
    <property type="nucleotide sequence ID" value="NZ_CP050063.1"/>
</dbReference>
<dbReference type="AlphaFoldDB" id="A0A6G9AQ98"/>
<dbReference type="InterPro" id="IPR004360">
    <property type="entry name" value="Glyas_Fos-R_dOase_dom"/>
</dbReference>
<dbReference type="SUPFAM" id="SSF54593">
    <property type="entry name" value="Glyoxalase/Bleomycin resistance protein/Dihydroxybiphenyl dioxygenase"/>
    <property type="match status" value="1"/>
</dbReference>
<dbReference type="PROSITE" id="PS51819">
    <property type="entry name" value="VOC"/>
    <property type="match status" value="1"/>
</dbReference>
<accession>A0A6G9AQ98</accession>
<gene>
    <name evidence="2" type="ORF">G8759_19615</name>
</gene>
<dbReference type="InterPro" id="IPR029068">
    <property type="entry name" value="Glyas_Bleomycin-R_OHBP_Dase"/>
</dbReference>